<reference evidence="1 2" key="1">
    <citation type="submission" date="2017-08" db="EMBL/GenBank/DDBJ databases">
        <authorList>
            <person name="de Groot N.N."/>
        </authorList>
    </citation>
    <scope>NUCLEOTIDE SEQUENCE [LARGE SCALE GENOMIC DNA]</scope>
    <source>
        <strain evidence="1 2">USBA 78</strain>
    </source>
</reference>
<sequence length="174" mass="19690">MQNTSPACPHILRKSTIAHLSGRIMIPVYNTRCHAMGCFLLTVLFFYSSYNNINYQDVACCQAANRQHPGPGQCQTHCFLFGDKWSIKMTPPIGCNHPRRTATEINICVAAQGIIGRTEVALEINSYYMNNVRVRSPIQPPLYTDIKRPHRRNLNAIVHVTNLCQTQPAQHRCP</sequence>
<organism evidence="1 2">
    <name type="scientific">Thalassospira xiamenensis</name>
    <dbReference type="NCBI Taxonomy" id="220697"/>
    <lineage>
        <taxon>Bacteria</taxon>
        <taxon>Pseudomonadati</taxon>
        <taxon>Pseudomonadota</taxon>
        <taxon>Alphaproteobacteria</taxon>
        <taxon>Rhodospirillales</taxon>
        <taxon>Thalassospiraceae</taxon>
        <taxon>Thalassospira</taxon>
    </lineage>
</organism>
<evidence type="ECO:0000313" key="1">
    <source>
        <dbReference type="EMBL" id="SOB89361.1"/>
    </source>
</evidence>
<evidence type="ECO:0000313" key="2">
    <source>
        <dbReference type="Proteomes" id="UP000219068"/>
    </source>
</evidence>
<dbReference type="Proteomes" id="UP000219068">
    <property type="component" value="Unassembled WGS sequence"/>
</dbReference>
<protein>
    <submittedName>
        <fullName evidence="1">Uncharacterized protein</fullName>
    </submittedName>
</protein>
<accession>A0A285R5J6</accession>
<dbReference type="EMBL" id="OBMM01000001">
    <property type="protein sequence ID" value="SOB89361.1"/>
    <property type="molecule type" value="Genomic_DNA"/>
</dbReference>
<name>A0A285R5J6_9PROT</name>
<gene>
    <name evidence="1" type="ORF">SAMN05428964_10125</name>
</gene>
<dbReference type="AlphaFoldDB" id="A0A285R5J6"/>
<proteinExistence type="predicted"/>